<evidence type="ECO:0000313" key="3">
    <source>
        <dbReference type="Proteomes" id="UP001138709"/>
    </source>
</evidence>
<dbReference type="PROSITE" id="PS00482">
    <property type="entry name" value="DIHYDROOROTASE_1"/>
    <property type="match status" value="1"/>
</dbReference>
<dbReference type="GO" id="GO:0016812">
    <property type="term" value="F:hydrolase activity, acting on carbon-nitrogen (but not peptide) bonds, in cyclic amides"/>
    <property type="evidence" value="ECO:0007669"/>
    <property type="project" value="InterPro"/>
</dbReference>
<dbReference type="Proteomes" id="UP001138709">
    <property type="component" value="Unassembled WGS sequence"/>
</dbReference>
<protein>
    <submittedName>
        <fullName evidence="2">Uncharacterized protein</fullName>
    </submittedName>
</protein>
<dbReference type="Gene3D" id="3.40.1570.10">
    <property type="entry name" value="HemS/ChuS/ChuX like domains"/>
    <property type="match status" value="1"/>
</dbReference>
<feature type="region of interest" description="Disordered" evidence="1">
    <location>
        <begin position="127"/>
        <end position="146"/>
    </location>
</feature>
<evidence type="ECO:0000256" key="1">
    <source>
        <dbReference type="SAM" id="MobiDB-lite"/>
    </source>
</evidence>
<dbReference type="InterPro" id="IPR002195">
    <property type="entry name" value="Dihydroorotase_CS"/>
</dbReference>
<gene>
    <name evidence="2" type="ORF">GXW74_24470</name>
</gene>
<reference evidence="2" key="1">
    <citation type="submission" date="2020-01" db="EMBL/GenBank/DDBJ databases">
        <authorList>
            <person name="Rat A."/>
        </authorList>
    </citation>
    <scope>NUCLEOTIDE SEQUENCE</scope>
    <source>
        <strain evidence="2">LMG 31228</strain>
    </source>
</reference>
<dbReference type="RefSeq" id="WP_211849224.1">
    <property type="nucleotide sequence ID" value="NZ_JAAEDL010000037.1"/>
</dbReference>
<dbReference type="EMBL" id="JAAEDL010000037">
    <property type="protein sequence ID" value="MBR0683658.1"/>
    <property type="molecule type" value="Genomic_DNA"/>
</dbReference>
<dbReference type="InterPro" id="IPR053733">
    <property type="entry name" value="Heme_Transport_Util_sf"/>
</dbReference>
<dbReference type="AlphaFoldDB" id="A0A9X9XIX2"/>
<evidence type="ECO:0000313" key="2">
    <source>
        <dbReference type="EMBL" id="MBR0683658.1"/>
    </source>
</evidence>
<keyword evidence="3" id="KW-1185">Reference proteome</keyword>
<reference evidence="2" key="2">
    <citation type="journal article" date="2021" name="Syst. Appl. Microbiol.">
        <title>Roseomonas hellenica sp. nov., isolated from roots of wild-growing Alkanna tinctoria.</title>
        <authorList>
            <person name="Rat A."/>
            <person name="Naranjo H.D."/>
            <person name="Lebbe L."/>
            <person name="Cnockaert M."/>
            <person name="Krigas N."/>
            <person name="Grigoriadou K."/>
            <person name="Maloupa E."/>
            <person name="Willems A."/>
        </authorList>
    </citation>
    <scope>NUCLEOTIDE SEQUENCE</scope>
    <source>
        <strain evidence="2">LMG 31228</strain>
    </source>
</reference>
<name>A0A9X9XIX2_9PROT</name>
<comment type="caution">
    <text evidence="2">The sequence shown here is derived from an EMBL/GenBank/DDBJ whole genome shotgun (WGS) entry which is preliminary data.</text>
</comment>
<sequence>MSDTDLPTRFLLIATPVQAAALLPALGRSMVTLNRAGATHERIGPVESATAEAGTLRIGGAAHESSLALDQVAQIVADRSGGMRGKVFPRIEFQAADGTALLTVIGMDGLEPFDAAVQGWAGAALEPRARPEAPAQAPDAPPTDPGREALEALRASGGEVEIRIVAGPASQSWRGRIEEVKPAMGFANILRPDFHLHLRDGSVAGFRASGEDLEALDAEGAPSGLVLRPLDPAAREALARFA</sequence>
<dbReference type="SUPFAM" id="SSF144064">
    <property type="entry name" value="Heme iron utilization protein-like"/>
    <property type="match status" value="1"/>
</dbReference>
<proteinExistence type="predicted"/>
<feature type="compositionally biased region" description="Low complexity" evidence="1">
    <location>
        <begin position="127"/>
        <end position="138"/>
    </location>
</feature>
<accession>A0A9X9XIX2</accession>
<organism evidence="2 3">
    <name type="scientific">Neoroseomonas eburnea</name>
    <dbReference type="NCBI Taxonomy" id="1346889"/>
    <lineage>
        <taxon>Bacteria</taxon>
        <taxon>Pseudomonadati</taxon>
        <taxon>Pseudomonadota</taxon>
        <taxon>Alphaproteobacteria</taxon>
        <taxon>Acetobacterales</taxon>
        <taxon>Acetobacteraceae</taxon>
        <taxon>Neoroseomonas</taxon>
    </lineage>
</organism>